<reference evidence="3" key="1">
    <citation type="journal article" date="2013" name="Stand. Genomic Sci.">
        <title>Complete genome sequence of the bile-resistant pigment-producing anaerobe Alistipes finegoldii type strain (AHN2437(T)).</title>
        <authorList>
            <person name="Mavromatis K."/>
            <person name="Stackebrandt E."/>
            <person name="Munk C."/>
            <person name="Lapidus A."/>
            <person name="Nolan M."/>
            <person name="Lucas S."/>
            <person name="Hammon N."/>
            <person name="Deshpande S."/>
            <person name="Cheng J.F."/>
            <person name="Tapia R."/>
            <person name="Goodwin L.A."/>
            <person name="Pitluck S."/>
            <person name="Liolios K."/>
            <person name="Pagani I."/>
            <person name="Ivanova N."/>
            <person name="Mikhailova N."/>
            <person name="Huntemann M."/>
            <person name="Pati A."/>
            <person name="Chen A."/>
            <person name="Palaniappan K."/>
            <person name="Land M."/>
            <person name="Hauser L."/>
            <person name="Rohde M."/>
            <person name="Gronow S."/>
            <person name="Goker M."/>
            <person name="Detter J.C."/>
            <person name="Bristow J."/>
            <person name="Eisen J.A."/>
            <person name="Markowitz V."/>
            <person name="Hugenholtz P."/>
            <person name="Kyrpides N.C."/>
            <person name="Klenk H.P."/>
            <person name="Woyke T."/>
        </authorList>
    </citation>
    <scope>NUCLEOTIDE SEQUENCE</scope>
    <source>
        <strain evidence="3">DSM 17242 / JCM 16770 / AHN 2437 / CCUG 46020 / CIP 107999</strain>
    </source>
</reference>
<dbReference type="AlphaFoldDB" id="I3YIP8"/>
<protein>
    <recommendedName>
        <fullName evidence="1">Helix-turn-helix domain-containing protein</fullName>
    </recommendedName>
</protein>
<dbReference type="InterPro" id="IPR041657">
    <property type="entry name" value="HTH_17"/>
</dbReference>
<dbReference type="eggNOG" id="ENOG5031BDJ">
    <property type="taxonomic scope" value="Bacteria"/>
</dbReference>
<name>I3YIP8_ALIFI</name>
<dbReference type="KEGG" id="afd:Alfi_0472"/>
<dbReference type="PATRIC" id="fig|679935.3.peg.445"/>
<proteinExistence type="predicted"/>
<dbReference type="Pfam" id="PF12728">
    <property type="entry name" value="HTH_17"/>
    <property type="match status" value="1"/>
</dbReference>
<evidence type="ECO:0000313" key="3">
    <source>
        <dbReference type="Proteomes" id="UP000006052"/>
    </source>
</evidence>
<dbReference type="Proteomes" id="UP000006052">
    <property type="component" value="Chromosome"/>
</dbReference>
<dbReference type="STRING" id="679935.Alfi_0472"/>
<gene>
    <name evidence="2" type="ordered locus">Alfi_0472</name>
</gene>
<evidence type="ECO:0000259" key="1">
    <source>
        <dbReference type="Pfam" id="PF12728"/>
    </source>
</evidence>
<feature type="domain" description="Helix-turn-helix" evidence="1">
    <location>
        <begin position="43"/>
        <end position="96"/>
    </location>
</feature>
<evidence type="ECO:0000313" key="2">
    <source>
        <dbReference type="EMBL" id="AFL76866.1"/>
    </source>
</evidence>
<dbReference type="RefSeq" id="WP_014774630.1">
    <property type="nucleotide sequence ID" value="NC_018011.1"/>
</dbReference>
<dbReference type="EMBL" id="CP003274">
    <property type="protein sequence ID" value="AFL76866.1"/>
    <property type="molecule type" value="Genomic_DNA"/>
</dbReference>
<dbReference type="HOGENOM" id="CLU_167348_0_0_10"/>
<sequence length="119" mass="13514">MDNTVIVTTPAQLREIVADEVSAILPKLADFRRKNEPVETDGMTVEDAARFLTEQGIPTTRATLYSHVYKDTIPYKKFGRRIVFSKKELLAWIEARTTRPEDKRTAAALRIAQSANNHQ</sequence>
<organism evidence="2 3">
    <name type="scientific">Alistipes finegoldii (strain DSM 17242 / JCM 16770 / CCUG 46020 / CIP 107999 / KCTC 15236 / AHN 2437)</name>
    <dbReference type="NCBI Taxonomy" id="679935"/>
    <lineage>
        <taxon>Bacteria</taxon>
        <taxon>Pseudomonadati</taxon>
        <taxon>Bacteroidota</taxon>
        <taxon>Bacteroidia</taxon>
        <taxon>Bacteroidales</taxon>
        <taxon>Rikenellaceae</taxon>
        <taxon>Alistipes</taxon>
    </lineage>
</organism>
<accession>I3YIP8</accession>